<accession>A0ABR4DBH1</accession>
<keyword evidence="1" id="KW-0677">Repeat</keyword>
<name>A0ABR4DBH1_9PEZI</name>
<dbReference type="PROSITE" id="PS50035">
    <property type="entry name" value="PLD"/>
    <property type="match status" value="2"/>
</dbReference>
<evidence type="ECO:0000313" key="8">
    <source>
        <dbReference type="Proteomes" id="UP001600064"/>
    </source>
</evidence>
<feature type="domain" description="PLD phosphodiesterase" evidence="6">
    <location>
        <begin position="605"/>
        <end position="632"/>
    </location>
</feature>
<gene>
    <name evidence="7" type="ORF">VTJ83DRAFT_4246</name>
</gene>
<evidence type="ECO:0000256" key="4">
    <source>
        <dbReference type="ARBA" id="ARBA00023098"/>
    </source>
</evidence>
<proteinExistence type="inferred from homology"/>
<dbReference type="PANTHER" id="PTHR18896">
    <property type="entry name" value="PHOSPHOLIPASE D"/>
    <property type="match status" value="1"/>
</dbReference>
<evidence type="ECO:0000259" key="6">
    <source>
        <dbReference type="PROSITE" id="PS50035"/>
    </source>
</evidence>
<dbReference type="Pfam" id="PF13091">
    <property type="entry name" value="PLDc_2"/>
    <property type="match status" value="1"/>
</dbReference>
<comment type="caution">
    <text evidence="7">The sequence shown here is derived from an EMBL/GenBank/DDBJ whole genome shotgun (WGS) entry which is preliminary data.</text>
</comment>
<protein>
    <recommendedName>
        <fullName evidence="5">Phospholipase</fullName>
        <ecNumber evidence="5">3.1.4.4</ecNumber>
    </recommendedName>
</protein>
<dbReference type="EMBL" id="JAZGUE010000004">
    <property type="protein sequence ID" value="KAL2266969.1"/>
    <property type="molecule type" value="Genomic_DNA"/>
</dbReference>
<reference evidence="7 8" key="1">
    <citation type="journal article" date="2024" name="Commun. Biol.">
        <title>Comparative genomic analysis of thermophilic fungi reveals convergent evolutionary adaptations and gene losses.</title>
        <authorList>
            <person name="Steindorff A.S."/>
            <person name="Aguilar-Pontes M.V."/>
            <person name="Robinson A.J."/>
            <person name="Andreopoulos B."/>
            <person name="LaButti K."/>
            <person name="Kuo A."/>
            <person name="Mondo S."/>
            <person name="Riley R."/>
            <person name="Otillar R."/>
            <person name="Haridas S."/>
            <person name="Lipzen A."/>
            <person name="Grimwood J."/>
            <person name="Schmutz J."/>
            <person name="Clum A."/>
            <person name="Reid I.D."/>
            <person name="Moisan M.C."/>
            <person name="Butler G."/>
            <person name="Nguyen T.T.M."/>
            <person name="Dewar K."/>
            <person name="Conant G."/>
            <person name="Drula E."/>
            <person name="Henrissat B."/>
            <person name="Hansel C."/>
            <person name="Singer S."/>
            <person name="Hutchinson M.I."/>
            <person name="de Vries R.P."/>
            <person name="Natvig D.O."/>
            <person name="Powell A.J."/>
            <person name="Tsang A."/>
            <person name="Grigoriev I.V."/>
        </authorList>
    </citation>
    <scope>NUCLEOTIDE SEQUENCE [LARGE SCALE GENOMIC DNA]</scope>
    <source>
        <strain evidence="7 8">ATCC 22073</strain>
    </source>
</reference>
<sequence>MSFHSLLRKAKHSVQDLLPGTEKHSHTHLGHDCAGDHEHSHRYSSFADQSSGNVKWHVDGASYFWAVSVALEEAREYIYILDWWLSPELYLRRPPARNEQYRLDYMLKAAAERGVKIYVVVYKEVPQALTLNSKHTKHALEALHPNIKVFRYPDHYVGGNKIVTGLKDLGSGIQNFDFKNFSLARASEDVLKSIYGTAEDVVLYFAHHEKLCLIDGKVAFMGGLDLCFGRYDTNSHPIADIHPGNLDNVIFPGQDYNNARVYDFEEVNKWENNKLDRTKSSRMGWADVSISLSGPIVESLAAHFTQRWNFIFNKKYSTRDIGKYWLLEAPATFQQPGHDIAGLSMRFTKHVNRFFGEEQGQARPPESQGARMQLTRSCCKWSLGVHTEHSVANAYIAAIRDAKHFIYIENQFFITATSDSQRPVKNKIGRAIVDRIVRAHHSREPFQIFVVMPAVPAFAGDLRSEGAIGTRAIMEFQYASISRGKHSILEALRNSGVSDPHQYINFYNLRNYDRINTAAAMADAERESGVRYEDARLEFESRFSRECGAHAPADSQYRRYQAAACRLSDKTWDSIAACYMHNGPDLRSLPWTGEPEAEIDAFVSEQLYIHSKVLIADDRVVICGSANLNDRSQCGDHDSEIAVVIEDPTPVSTTMGGRPYTASAFAASLRRLLFRRHLGLWPHERPDQPTPNWMPVTHAPNQYDWGSPADRLVADPTSREFLNLWRSTARKNTEIFSRAFHPVPDDKVRTWEDYDAFFSKHFVNPGEPPEKANEAYQQGKVDYGHVVRSEFPGGVAELKEWLSGIRGNLVEMPLKFLVDVPDLAEDGVMLNSLTDELYT</sequence>
<keyword evidence="8" id="KW-1185">Reference proteome</keyword>
<dbReference type="InterPro" id="IPR001736">
    <property type="entry name" value="PLipase_D/transphosphatidylase"/>
</dbReference>
<comment type="similarity">
    <text evidence="5">Belongs to the phospholipase D family.</text>
</comment>
<dbReference type="InterPro" id="IPR015679">
    <property type="entry name" value="PLipase_D_fam"/>
</dbReference>
<organism evidence="7 8">
    <name type="scientific">Remersonia thermophila</name>
    <dbReference type="NCBI Taxonomy" id="72144"/>
    <lineage>
        <taxon>Eukaryota</taxon>
        <taxon>Fungi</taxon>
        <taxon>Dikarya</taxon>
        <taxon>Ascomycota</taxon>
        <taxon>Pezizomycotina</taxon>
        <taxon>Sordariomycetes</taxon>
        <taxon>Sordariomycetidae</taxon>
        <taxon>Sordariales</taxon>
        <taxon>Sordariales incertae sedis</taxon>
        <taxon>Remersonia</taxon>
    </lineage>
</organism>
<dbReference type="Proteomes" id="UP001600064">
    <property type="component" value="Unassembled WGS sequence"/>
</dbReference>
<keyword evidence="4" id="KW-0443">Lipid metabolism</keyword>
<dbReference type="RefSeq" id="XP_070865696.1">
    <property type="nucleotide sequence ID" value="XM_071010714.1"/>
</dbReference>
<comment type="catalytic activity">
    <reaction evidence="5">
        <text>a 1,2-diacyl-sn-glycero-3-phosphocholine + H2O = a 1,2-diacyl-sn-glycero-3-phosphate + choline + H(+)</text>
        <dbReference type="Rhea" id="RHEA:14445"/>
        <dbReference type="ChEBI" id="CHEBI:15354"/>
        <dbReference type="ChEBI" id="CHEBI:15377"/>
        <dbReference type="ChEBI" id="CHEBI:15378"/>
        <dbReference type="ChEBI" id="CHEBI:57643"/>
        <dbReference type="ChEBI" id="CHEBI:58608"/>
        <dbReference type="EC" id="3.1.4.4"/>
    </reaction>
</comment>
<dbReference type="InterPro" id="IPR016555">
    <property type="entry name" value="PLipase_D_euk"/>
</dbReference>
<dbReference type="SUPFAM" id="SSF56024">
    <property type="entry name" value="Phospholipase D/nuclease"/>
    <property type="match status" value="2"/>
</dbReference>
<dbReference type="Gene3D" id="3.30.870.10">
    <property type="entry name" value="Endonuclease Chain A"/>
    <property type="match status" value="3"/>
</dbReference>
<dbReference type="InterPro" id="IPR025202">
    <property type="entry name" value="PLD-like_dom"/>
</dbReference>
<keyword evidence="2 5" id="KW-0378">Hydrolase</keyword>
<feature type="domain" description="PLD phosphodiesterase" evidence="6">
    <location>
        <begin position="203"/>
        <end position="230"/>
    </location>
</feature>
<keyword evidence="3 5" id="KW-0442">Lipid degradation</keyword>
<dbReference type="CDD" id="cd09141">
    <property type="entry name" value="PLDc_vPLD1_2_yPLD_like_2"/>
    <property type="match status" value="1"/>
</dbReference>
<dbReference type="GeneID" id="98125358"/>
<evidence type="ECO:0000256" key="2">
    <source>
        <dbReference type="ARBA" id="ARBA00022801"/>
    </source>
</evidence>
<dbReference type="SMART" id="SM00155">
    <property type="entry name" value="PLDc"/>
    <property type="match status" value="2"/>
</dbReference>
<evidence type="ECO:0000313" key="7">
    <source>
        <dbReference type="EMBL" id="KAL2266969.1"/>
    </source>
</evidence>
<dbReference type="EC" id="3.1.4.4" evidence="5"/>
<dbReference type="CDD" id="cd09138">
    <property type="entry name" value="PLDc_vPLD1_2_yPLD_like_1"/>
    <property type="match status" value="1"/>
</dbReference>
<evidence type="ECO:0000256" key="5">
    <source>
        <dbReference type="PIRNR" id="PIRNR009376"/>
    </source>
</evidence>
<evidence type="ECO:0000256" key="3">
    <source>
        <dbReference type="ARBA" id="ARBA00022963"/>
    </source>
</evidence>
<dbReference type="PANTHER" id="PTHR18896:SF186">
    <property type="entry name" value="PHOSPHOLIPASE D"/>
    <property type="match status" value="1"/>
</dbReference>
<evidence type="ECO:0000256" key="1">
    <source>
        <dbReference type="ARBA" id="ARBA00022737"/>
    </source>
</evidence>
<dbReference type="PIRSF" id="PIRSF009376">
    <property type="entry name" value="Phospholipase_D_euk"/>
    <property type="match status" value="1"/>
</dbReference>